<evidence type="ECO:0000256" key="9">
    <source>
        <dbReference type="PROSITE-ProRule" id="PRU01091"/>
    </source>
</evidence>
<dbReference type="PROSITE" id="PS51755">
    <property type="entry name" value="OMPR_PHOB"/>
    <property type="match status" value="1"/>
</dbReference>
<evidence type="ECO:0000313" key="13">
    <source>
        <dbReference type="Proteomes" id="UP000262073"/>
    </source>
</evidence>
<dbReference type="SMART" id="SM00862">
    <property type="entry name" value="Trans_reg_C"/>
    <property type="match status" value="1"/>
</dbReference>
<dbReference type="InterPro" id="IPR016032">
    <property type="entry name" value="Sig_transdc_resp-reg_C-effctor"/>
</dbReference>
<dbReference type="OrthoDB" id="9802426at2"/>
<comment type="subcellular location">
    <subcellularLocation>
        <location evidence="1">Cytoplasm</location>
    </subcellularLocation>
</comment>
<evidence type="ECO:0000256" key="7">
    <source>
        <dbReference type="ARBA" id="ARBA00023163"/>
    </source>
</evidence>
<dbReference type="Gene3D" id="6.10.250.690">
    <property type="match status" value="1"/>
</dbReference>
<dbReference type="Proteomes" id="UP000262073">
    <property type="component" value="Chromosome"/>
</dbReference>
<dbReference type="EMBL" id="CP031769">
    <property type="protein sequence ID" value="AXR08355.1"/>
    <property type="molecule type" value="Genomic_DNA"/>
</dbReference>
<dbReference type="InterPro" id="IPR001867">
    <property type="entry name" value="OmpR/PhoB-type_DNA-bd"/>
</dbReference>
<evidence type="ECO:0000259" key="10">
    <source>
        <dbReference type="PROSITE" id="PS50110"/>
    </source>
</evidence>
<evidence type="ECO:0000259" key="11">
    <source>
        <dbReference type="PROSITE" id="PS51755"/>
    </source>
</evidence>
<feature type="domain" description="Response regulatory" evidence="10">
    <location>
        <begin position="1"/>
        <end position="102"/>
    </location>
</feature>
<keyword evidence="6 9" id="KW-0238">DNA-binding</keyword>
<dbReference type="InterPro" id="IPR001789">
    <property type="entry name" value="Sig_transdc_resp-reg_receiver"/>
</dbReference>
<evidence type="ECO:0000256" key="8">
    <source>
        <dbReference type="PROSITE-ProRule" id="PRU00169"/>
    </source>
</evidence>
<evidence type="ECO:0000313" key="12">
    <source>
        <dbReference type="EMBL" id="AXR08355.1"/>
    </source>
</evidence>
<dbReference type="GO" id="GO:0000976">
    <property type="term" value="F:transcription cis-regulatory region binding"/>
    <property type="evidence" value="ECO:0007669"/>
    <property type="project" value="TreeGrafter"/>
</dbReference>
<dbReference type="KEGG" id="salm:D0Y50_01810"/>
<dbReference type="InterPro" id="IPR011006">
    <property type="entry name" value="CheY-like_superfamily"/>
</dbReference>
<dbReference type="Gene3D" id="3.40.50.2300">
    <property type="match status" value="1"/>
</dbReference>
<dbReference type="PANTHER" id="PTHR48111:SF39">
    <property type="entry name" value="TRANSCRIPTIONAL REGULATORY PROTEIN CPXR"/>
    <property type="match status" value="1"/>
</dbReference>
<dbReference type="Pfam" id="PF00072">
    <property type="entry name" value="Response_reg"/>
    <property type="match status" value="1"/>
</dbReference>
<sequence>MLQSYLQTCGYKVTVANDGLKGLEVATGGEAFDLILLDVMMPQMDGFDVLKKLRMSHLTPVLMLTARGDDYDRILGLELGADDYLPKPFNHRELAARIKAILRRLELTTNSRQQQDVRVNHIVLSVARQLVHCHDSALNLTGTEFAILHLLMLNAGQLVTKDDISEKVLGKKLMAYDRSIDMHVSNLRKKMAAVTSDDKIKTIRGAGYLLKTG</sequence>
<dbReference type="PANTHER" id="PTHR48111">
    <property type="entry name" value="REGULATOR OF RPOS"/>
    <property type="match status" value="1"/>
</dbReference>
<keyword evidence="13" id="KW-1185">Reference proteome</keyword>
<dbReference type="RefSeq" id="WP_108565840.1">
    <property type="nucleotide sequence ID" value="NZ_CP031769.1"/>
</dbReference>
<dbReference type="InterPro" id="IPR039420">
    <property type="entry name" value="WalR-like"/>
</dbReference>
<keyword evidence="3 8" id="KW-0597">Phosphoprotein</keyword>
<dbReference type="SUPFAM" id="SSF52172">
    <property type="entry name" value="CheY-like"/>
    <property type="match status" value="1"/>
</dbReference>
<gene>
    <name evidence="12" type="ORF">D0Y50_01810</name>
</gene>
<keyword evidence="4" id="KW-0902">Two-component regulatory system</keyword>
<keyword evidence="2" id="KW-0963">Cytoplasm</keyword>
<evidence type="ECO:0000256" key="6">
    <source>
        <dbReference type="ARBA" id="ARBA00023125"/>
    </source>
</evidence>
<dbReference type="Pfam" id="PF00486">
    <property type="entry name" value="Trans_reg_C"/>
    <property type="match status" value="1"/>
</dbReference>
<proteinExistence type="predicted"/>
<dbReference type="InterPro" id="IPR036388">
    <property type="entry name" value="WH-like_DNA-bd_sf"/>
</dbReference>
<dbReference type="Gene3D" id="1.10.10.10">
    <property type="entry name" value="Winged helix-like DNA-binding domain superfamily/Winged helix DNA-binding domain"/>
    <property type="match status" value="1"/>
</dbReference>
<dbReference type="SUPFAM" id="SSF46894">
    <property type="entry name" value="C-terminal effector domain of the bipartite response regulators"/>
    <property type="match status" value="1"/>
</dbReference>
<evidence type="ECO:0000256" key="2">
    <source>
        <dbReference type="ARBA" id="ARBA00022490"/>
    </source>
</evidence>
<reference evidence="12 13" key="1">
    <citation type="submission" date="2018-08" db="EMBL/GenBank/DDBJ databases">
        <title>Salinimonas sediminis sp. nov., a piezophilic bacterium isolated from a deep-sea sediment sample from the New Britain Trench.</title>
        <authorList>
            <person name="Cao J."/>
        </authorList>
    </citation>
    <scope>NUCLEOTIDE SEQUENCE [LARGE SCALE GENOMIC DNA]</scope>
    <source>
        <strain evidence="12 13">N102</strain>
    </source>
</reference>
<keyword evidence="7" id="KW-0804">Transcription</keyword>
<protein>
    <submittedName>
        <fullName evidence="12">DNA-binding response regulator</fullName>
    </submittedName>
</protein>
<feature type="modified residue" description="4-aspartylphosphate" evidence="8">
    <location>
        <position position="38"/>
    </location>
</feature>
<evidence type="ECO:0000256" key="1">
    <source>
        <dbReference type="ARBA" id="ARBA00004496"/>
    </source>
</evidence>
<feature type="DNA-binding region" description="OmpR/PhoB-type" evidence="9">
    <location>
        <begin position="114"/>
        <end position="212"/>
    </location>
</feature>
<feature type="domain" description="OmpR/PhoB-type" evidence="11">
    <location>
        <begin position="114"/>
        <end position="212"/>
    </location>
</feature>
<dbReference type="CDD" id="cd00383">
    <property type="entry name" value="trans_reg_C"/>
    <property type="match status" value="1"/>
</dbReference>
<organism evidence="12 13">
    <name type="scientific">Salinimonas sediminis</name>
    <dbReference type="NCBI Taxonomy" id="2303538"/>
    <lineage>
        <taxon>Bacteria</taxon>
        <taxon>Pseudomonadati</taxon>
        <taxon>Pseudomonadota</taxon>
        <taxon>Gammaproteobacteria</taxon>
        <taxon>Alteromonadales</taxon>
        <taxon>Alteromonadaceae</taxon>
        <taxon>Alteromonas/Salinimonas group</taxon>
        <taxon>Salinimonas</taxon>
    </lineage>
</organism>
<evidence type="ECO:0000256" key="5">
    <source>
        <dbReference type="ARBA" id="ARBA00023015"/>
    </source>
</evidence>
<dbReference type="SMART" id="SM00448">
    <property type="entry name" value="REC"/>
    <property type="match status" value="1"/>
</dbReference>
<dbReference type="GO" id="GO:0005829">
    <property type="term" value="C:cytosol"/>
    <property type="evidence" value="ECO:0007669"/>
    <property type="project" value="TreeGrafter"/>
</dbReference>
<accession>A0A346NS48</accession>
<dbReference type="PROSITE" id="PS50110">
    <property type="entry name" value="RESPONSE_REGULATORY"/>
    <property type="match status" value="1"/>
</dbReference>
<dbReference type="GO" id="GO:0000156">
    <property type="term" value="F:phosphorelay response regulator activity"/>
    <property type="evidence" value="ECO:0007669"/>
    <property type="project" value="TreeGrafter"/>
</dbReference>
<evidence type="ECO:0000256" key="4">
    <source>
        <dbReference type="ARBA" id="ARBA00023012"/>
    </source>
</evidence>
<dbReference type="AlphaFoldDB" id="A0A346NS48"/>
<dbReference type="GO" id="GO:0032993">
    <property type="term" value="C:protein-DNA complex"/>
    <property type="evidence" value="ECO:0007669"/>
    <property type="project" value="TreeGrafter"/>
</dbReference>
<dbReference type="GO" id="GO:0006355">
    <property type="term" value="P:regulation of DNA-templated transcription"/>
    <property type="evidence" value="ECO:0007669"/>
    <property type="project" value="InterPro"/>
</dbReference>
<name>A0A346NS48_9ALTE</name>
<keyword evidence="5" id="KW-0805">Transcription regulation</keyword>
<evidence type="ECO:0000256" key="3">
    <source>
        <dbReference type="ARBA" id="ARBA00022553"/>
    </source>
</evidence>